<sequence length="595" mass="64356">MGAKGPLAVVNASEWIRRTALTLSSRSASTRRVDAAYTAWCTARFDPLKAATLRDALDDYLAEKGGSWSRVPRNTESGGLMEYVFREATNVAPPRPSAAAARSQIQTFDIPHSRYGVLYLLGNLDIDMNCFTVAMEGVAAVGGAVGSGLATNMQHLNSATQSVRHVDLAGHQVSARALAMGASTAAKAVPKVAKTVDGTFGLSQPNGRDRLWSPTGTVRPRMDNATSTQVKSKVTWTYPTTQAGFEMIKDDPALFLNPWVLPATLVGTAFVTITETLNNLRREIDSAVTWAFEKIKNALLGTSAGTFNLAGSVVRSLIKIVVTQCLASAAPFIGAAMDIGAGIVKTLRAAAEKVGAWLQRRRIELNPGHPELIAAALEGEMESGIFQGLWTTLKGVISMALNSFLPGAGSLVSAIVTGVEWLVKFTFRLWEQSKIKAFLEKAREFYKHERDLATRDPGPRGLEFQPNMDPTRGGIIHDLDKFKAFFQEGCDASPLIPMLTLNTGICGSLMTLVNLFRDEEKTGREVVDRATYNSGVAYFARLKSFGARYLQTSGFKFQARETGTRNNIQGLLDHAVHHHGHDTMASKASAFLAAT</sequence>
<dbReference type="RefSeq" id="WP_062084321.1">
    <property type="nucleotide sequence ID" value="NZ_FCOK02000008.1"/>
</dbReference>
<protein>
    <submittedName>
        <fullName evidence="1">Uncharacterized protein</fullName>
    </submittedName>
</protein>
<accession>A0A158FWX2</accession>
<gene>
    <name evidence="1" type="ORF">AWB69_01768</name>
</gene>
<evidence type="ECO:0000313" key="1">
    <source>
        <dbReference type="EMBL" id="SAL24346.1"/>
    </source>
</evidence>
<dbReference type="Proteomes" id="UP000054683">
    <property type="component" value="Unassembled WGS sequence"/>
</dbReference>
<dbReference type="EMBL" id="FCOK02000008">
    <property type="protein sequence ID" value="SAL24346.1"/>
    <property type="molecule type" value="Genomic_DNA"/>
</dbReference>
<proteinExistence type="predicted"/>
<name>A0A158FWX2_9BURK</name>
<evidence type="ECO:0000313" key="2">
    <source>
        <dbReference type="Proteomes" id="UP000054683"/>
    </source>
</evidence>
<organism evidence="1 2">
    <name type="scientific">Caballeronia udeis</name>
    <dbReference type="NCBI Taxonomy" id="1232866"/>
    <lineage>
        <taxon>Bacteria</taxon>
        <taxon>Pseudomonadati</taxon>
        <taxon>Pseudomonadota</taxon>
        <taxon>Betaproteobacteria</taxon>
        <taxon>Burkholderiales</taxon>
        <taxon>Burkholderiaceae</taxon>
        <taxon>Caballeronia</taxon>
    </lineage>
</organism>
<dbReference type="OrthoDB" id="9050632at2"/>
<dbReference type="AlphaFoldDB" id="A0A158FWX2"/>
<reference evidence="1 2" key="1">
    <citation type="submission" date="2016-01" db="EMBL/GenBank/DDBJ databases">
        <authorList>
            <person name="Oliw E.H."/>
        </authorList>
    </citation>
    <scope>NUCLEOTIDE SEQUENCE [LARGE SCALE GENOMIC DNA]</scope>
    <source>
        <strain evidence="1">LMG 27134</strain>
    </source>
</reference>